<proteinExistence type="predicted"/>
<keyword evidence="4" id="KW-1185">Reference proteome</keyword>
<dbReference type="SUPFAM" id="SSF53474">
    <property type="entry name" value="alpha/beta-Hydrolases"/>
    <property type="match status" value="1"/>
</dbReference>
<evidence type="ECO:0000256" key="1">
    <source>
        <dbReference type="ARBA" id="ARBA00022801"/>
    </source>
</evidence>
<evidence type="ECO:0000313" key="4">
    <source>
        <dbReference type="Proteomes" id="UP000019365"/>
    </source>
</evidence>
<dbReference type="InterPro" id="IPR050261">
    <property type="entry name" value="FrsA_esterase"/>
</dbReference>
<dbReference type="GO" id="GO:0052689">
    <property type="term" value="F:carboxylic ester hydrolase activity"/>
    <property type="evidence" value="ECO:0007669"/>
    <property type="project" value="UniProtKB-ARBA"/>
</dbReference>
<dbReference type="EMBL" id="ATAX01000036">
    <property type="protein sequence ID" value="EWM52340.1"/>
    <property type="molecule type" value="Genomic_DNA"/>
</dbReference>
<dbReference type="eggNOG" id="COG1073">
    <property type="taxonomic scope" value="Bacteria"/>
</dbReference>
<dbReference type="Gene3D" id="3.40.50.1820">
    <property type="entry name" value="alpha/beta hydrolase"/>
    <property type="match status" value="1"/>
</dbReference>
<dbReference type="RefSeq" id="WP_037301401.1">
    <property type="nucleotide sequence ID" value="NZ_ATAX01000036.1"/>
</dbReference>
<reference evidence="3 4" key="1">
    <citation type="journal article" date="2014" name="PLoS ONE">
        <title>Rumen cellulosomics: divergent fiber-degrading strategies revealed by comparative genome-wide analysis of six ruminococcal strains.</title>
        <authorList>
            <person name="Dassa B."/>
            <person name="Borovok I."/>
            <person name="Ruimy-Israeli V."/>
            <person name="Lamed R."/>
            <person name="Flint H.J."/>
            <person name="Duncan S.H."/>
            <person name="Henrissat B."/>
            <person name="Coutinho P."/>
            <person name="Morrison M."/>
            <person name="Mosoni P."/>
            <person name="Yeoman C.J."/>
            <person name="White B.A."/>
            <person name="Bayer E.A."/>
        </authorList>
    </citation>
    <scope>NUCLEOTIDE SEQUENCE [LARGE SCALE GENOMIC DNA]</scope>
    <source>
        <strain evidence="3 4">007c</strain>
    </source>
</reference>
<dbReference type="PATRIC" id="fig|1341157.4.peg.3116"/>
<dbReference type="InterPro" id="IPR022742">
    <property type="entry name" value="Hydrolase_4"/>
</dbReference>
<dbReference type="AlphaFoldDB" id="W7UU26"/>
<organism evidence="3 4">
    <name type="scientific">Ruminococcus flavefaciens 007c</name>
    <dbReference type="NCBI Taxonomy" id="1341157"/>
    <lineage>
        <taxon>Bacteria</taxon>
        <taxon>Bacillati</taxon>
        <taxon>Bacillota</taxon>
        <taxon>Clostridia</taxon>
        <taxon>Eubacteriales</taxon>
        <taxon>Oscillospiraceae</taxon>
        <taxon>Ruminococcus</taxon>
    </lineage>
</organism>
<sequence>MKKAMKITAIILVLLLIAVFVTGYIITAIEMNKNFRRGDYPDKRFSASWFYDHYEADYPREEVSFMSGKNQLKGFVYGKENNRGLIVFAHGIGSGHEFYLGLITRLVDRGWRVFAYDCTGSGYSEGESTVGLAQSVIDLDNALTFAENDPRMNSLDTYVLGHSWGGYAAAAVLNFDHDIKACITMSGYNTPFEELAETCDDMYGKKGKLLYPFIWTYNKVKFGRNSSWAAVDGINKAGIPVLVIHGDDDSVIDFSGAGIIAHKDSITNPKAEYKVFSEKGRNGHNSYFYTGEYVEYLENVLSPRANELKEKYDNNVPEDERIRYYESIDGQLYNGFNPELVELIDGFFGKV</sequence>
<feature type="domain" description="Serine aminopeptidase S33" evidence="2">
    <location>
        <begin position="81"/>
        <end position="185"/>
    </location>
</feature>
<keyword evidence="1" id="KW-0378">Hydrolase</keyword>
<accession>W7UU26</accession>
<evidence type="ECO:0000259" key="2">
    <source>
        <dbReference type="Pfam" id="PF12146"/>
    </source>
</evidence>
<dbReference type="PANTHER" id="PTHR22946:SF9">
    <property type="entry name" value="POLYKETIDE TRANSFERASE AF380"/>
    <property type="match status" value="1"/>
</dbReference>
<protein>
    <recommendedName>
        <fullName evidence="2">Serine aminopeptidase S33 domain-containing protein</fullName>
    </recommendedName>
</protein>
<evidence type="ECO:0000313" key="3">
    <source>
        <dbReference type="EMBL" id="EWM52340.1"/>
    </source>
</evidence>
<dbReference type="Pfam" id="PF12146">
    <property type="entry name" value="Hydrolase_4"/>
    <property type="match status" value="1"/>
</dbReference>
<dbReference type="Proteomes" id="UP000019365">
    <property type="component" value="Unassembled WGS sequence"/>
</dbReference>
<dbReference type="PANTHER" id="PTHR22946">
    <property type="entry name" value="DIENELACTONE HYDROLASE DOMAIN-CONTAINING PROTEIN-RELATED"/>
    <property type="match status" value="1"/>
</dbReference>
<dbReference type="OrthoDB" id="9806902at2"/>
<name>W7UU26_RUMFL</name>
<gene>
    <name evidence="3" type="ORF">RF007C_13395</name>
</gene>
<dbReference type="InterPro" id="IPR029058">
    <property type="entry name" value="AB_hydrolase_fold"/>
</dbReference>
<comment type="caution">
    <text evidence="3">The sequence shown here is derived from an EMBL/GenBank/DDBJ whole genome shotgun (WGS) entry which is preliminary data.</text>
</comment>